<dbReference type="STRING" id="137838.GCA_001458595_03018"/>
<dbReference type="PRINTS" id="PR00032">
    <property type="entry name" value="HTHARAC"/>
</dbReference>
<reference evidence="5 6" key="1">
    <citation type="submission" date="2017-10" db="EMBL/GenBank/DDBJ databases">
        <title>Effective Description of Clostridium neonatale sp. nov. linked to necrotizing enterocolitis in neonates and a clarification of species assignable to the genus Clostridium (Prazmowski 1880) emend. Lawson and Rainey 2016.</title>
        <authorList>
            <person name="Bernard K."/>
            <person name="Burdz T."/>
            <person name="Wiebe D."/>
            <person name="Balcewich B."/>
            <person name="Alfa M."/>
            <person name="Bernier A.-M."/>
        </authorList>
    </citation>
    <scope>NUCLEOTIDE SEQUENCE [LARGE SCALE GENOMIC DNA]</scope>
    <source>
        <strain evidence="5 6">LCDC99A005</strain>
    </source>
</reference>
<evidence type="ECO:0000256" key="3">
    <source>
        <dbReference type="ARBA" id="ARBA00023163"/>
    </source>
</evidence>
<evidence type="ECO:0000256" key="2">
    <source>
        <dbReference type="ARBA" id="ARBA00023125"/>
    </source>
</evidence>
<dbReference type="RefSeq" id="WP_058295738.1">
    <property type="nucleotide sequence ID" value="NZ_CAMRXG010000060.1"/>
</dbReference>
<dbReference type="SMART" id="SM00342">
    <property type="entry name" value="HTH_ARAC"/>
    <property type="match status" value="1"/>
</dbReference>
<protein>
    <submittedName>
        <fullName evidence="5">AraC family transcriptional regulator</fullName>
    </submittedName>
</protein>
<name>A0A2A7MJC2_9CLOT</name>
<comment type="caution">
    <text evidence="5">The sequence shown here is derived from an EMBL/GenBank/DDBJ whole genome shotgun (WGS) entry which is preliminary data.</text>
</comment>
<keyword evidence="2" id="KW-0238">DNA-binding</keyword>
<dbReference type="Pfam" id="PF12833">
    <property type="entry name" value="HTH_18"/>
    <property type="match status" value="1"/>
</dbReference>
<dbReference type="PANTHER" id="PTHR43280:SF28">
    <property type="entry name" value="HTH-TYPE TRANSCRIPTIONAL ACTIVATOR RHAS"/>
    <property type="match status" value="1"/>
</dbReference>
<gene>
    <name evidence="5" type="ORF">CQ394_07735</name>
</gene>
<dbReference type="EMBL" id="PDCJ01000001">
    <property type="protein sequence ID" value="PEG31583.1"/>
    <property type="molecule type" value="Genomic_DNA"/>
</dbReference>
<dbReference type="Gene3D" id="2.60.120.10">
    <property type="entry name" value="Jelly Rolls"/>
    <property type="match status" value="1"/>
</dbReference>
<dbReference type="GO" id="GO:0043565">
    <property type="term" value="F:sequence-specific DNA binding"/>
    <property type="evidence" value="ECO:0007669"/>
    <property type="project" value="InterPro"/>
</dbReference>
<dbReference type="Pfam" id="PF02311">
    <property type="entry name" value="AraC_binding"/>
    <property type="match status" value="1"/>
</dbReference>
<dbReference type="InterPro" id="IPR014710">
    <property type="entry name" value="RmlC-like_jellyroll"/>
</dbReference>
<dbReference type="AlphaFoldDB" id="A0A2A7MJC2"/>
<evidence type="ECO:0000313" key="5">
    <source>
        <dbReference type="EMBL" id="PEG31583.1"/>
    </source>
</evidence>
<dbReference type="InterPro" id="IPR018060">
    <property type="entry name" value="HTH_AraC"/>
</dbReference>
<keyword evidence="6" id="KW-1185">Reference proteome</keyword>
<evidence type="ECO:0000313" key="6">
    <source>
        <dbReference type="Proteomes" id="UP000220840"/>
    </source>
</evidence>
<dbReference type="OrthoDB" id="2562023at2"/>
<evidence type="ECO:0000256" key="1">
    <source>
        <dbReference type="ARBA" id="ARBA00023015"/>
    </source>
</evidence>
<dbReference type="InterPro" id="IPR009057">
    <property type="entry name" value="Homeodomain-like_sf"/>
</dbReference>
<sequence>MTKNEILFHLQKFNKDELFYQKYYNAQSQQWMFDKFLEEQNTSELIKRQLIVPELSSSFNPTSYLAKDFFENDNTNCIVFSKHNRFTPPFTHYHDFYEMIYIFEGACTQKINLDSISLKKGDFCIITPGTRHSISVFDPSLVINILIRKNTFEDIFFNLIRENNTISFYFNQTLHSDLYNDYLIFSTENDADIQDLILEMILEFENHKKYCDSILNSMMMILFSIILRKYENTVKISQERKHSDIKSIEILTYIENNYQNITLQELADHFHFSIQYCSRLLKQTTGQTFSKILQSIRFNRAKTLLKTTNISIADISTQVGFQNPEHFNRCFKKLFKITPGEYRKNKI</sequence>
<accession>A0A2A7MJC2</accession>
<dbReference type="PROSITE" id="PS01124">
    <property type="entry name" value="HTH_ARAC_FAMILY_2"/>
    <property type="match status" value="1"/>
</dbReference>
<dbReference type="PANTHER" id="PTHR43280">
    <property type="entry name" value="ARAC-FAMILY TRANSCRIPTIONAL REGULATOR"/>
    <property type="match status" value="1"/>
</dbReference>
<keyword evidence="3" id="KW-0804">Transcription</keyword>
<dbReference type="SUPFAM" id="SSF46689">
    <property type="entry name" value="Homeodomain-like"/>
    <property type="match status" value="1"/>
</dbReference>
<dbReference type="InterPro" id="IPR011051">
    <property type="entry name" value="RmlC_Cupin_sf"/>
</dbReference>
<proteinExistence type="predicted"/>
<dbReference type="InterPro" id="IPR020449">
    <property type="entry name" value="Tscrpt_reg_AraC-type_HTH"/>
</dbReference>
<dbReference type="Gene3D" id="1.10.10.60">
    <property type="entry name" value="Homeodomain-like"/>
    <property type="match status" value="2"/>
</dbReference>
<dbReference type="GO" id="GO:0003700">
    <property type="term" value="F:DNA-binding transcription factor activity"/>
    <property type="evidence" value="ECO:0007669"/>
    <property type="project" value="InterPro"/>
</dbReference>
<organism evidence="5 6">
    <name type="scientific">Clostridium neonatale</name>
    <dbReference type="NCBI Taxonomy" id="137838"/>
    <lineage>
        <taxon>Bacteria</taxon>
        <taxon>Bacillati</taxon>
        <taxon>Bacillota</taxon>
        <taxon>Clostridia</taxon>
        <taxon>Eubacteriales</taxon>
        <taxon>Clostridiaceae</taxon>
        <taxon>Clostridium</taxon>
    </lineage>
</organism>
<feature type="domain" description="HTH araC/xylS-type" evidence="4">
    <location>
        <begin position="248"/>
        <end position="345"/>
    </location>
</feature>
<keyword evidence="1" id="KW-0805">Transcription regulation</keyword>
<dbReference type="InterPro" id="IPR003313">
    <property type="entry name" value="AraC-bd"/>
</dbReference>
<dbReference type="Proteomes" id="UP000220840">
    <property type="component" value="Unassembled WGS sequence"/>
</dbReference>
<evidence type="ECO:0000259" key="4">
    <source>
        <dbReference type="PROSITE" id="PS01124"/>
    </source>
</evidence>
<dbReference type="SUPFAM" id="SSF51182">
    <property type="entry name" value="RmlC-like cupins"/>
    <property type="match status" value="1"/>
</dbReference>